<gene>
    <name evidence="3" type="ORF">Amon01_000592900</name>
</gene>
<organism evidence="3 4">
    <name type="scientific">Ambrosiozyma monospora</name>
    <name type="common">Yeast</name>
    <name type="synonym">Endomycopsis monosporus</name>
    <dbReference type="NCBI Taxonomy" id="43982"/>
    <lineage>
        <taxon>Eukaryota</taxon>
        <taxon>Fungi</taxon>
        <taxon>Dikarya</taxon>
        <taxon>Ascomycota</taxon>
        <taxon>Saccharomycotina</taxon>
        <taxon>Pichiomycetes</taxon>
        <taxon>Pichiales</taxon>
        <taxon>Pichiaceae</taxon>
        <taxon>Ambrosiozyma</taxon>
    </lineage>
</organism>
<evidence type="ECO:0000256" key="2">
    <source>
        <dbReference type="SAM" id="SignalP"/>
    </source>
</evidence>
<feature type="compositionally biased region" description="Low complexity" evidence="1">
    <location>
        <begin position="81"/>
        <end position="121"/>
    </location>
</feature>
<comment type="caution">
    <text evidence="3">The sequence shown here is derived from an EMBL/GenBank/DDBJ whole genome shotgun (WGS) entry which is preliminary data.</text>
</comment>
<evidence type="ECO:0000313" key="3">
    <source>
        <dbReference type="EMBL" id="GMG40145.1"/>
    </source>
</evidence>
<reference evidence="3" key="1">
    <citation type="submission" date="2023-04" db="EMBL/GenBank/DDBJ databases">
        <title>Ambrosiozyma monospora NBRC 1965.</title>
        <authorList>
            <person name="Ichikawa N."/>
            <person name="Sato H."/>
            <person name="Tonouchi N."/>
        </authorList>
    </citation>
    <scope>NUCLEOTIDE SEQUENCE</scope>
    <source>
        <strain evidence="3">NBRC 1965</strain>
    </source>
</reference>
<feature type="region of interest" description="Disordered" evidence="1">
    <location>
        <begin position="44"/>
        <end position="136"/>
    </location>
</feature>
<feature type="compositionally biased region" description="Low complexity" evidence="1">
    <location>
        <begin position="44"/>
        <end position="70"/>
    </location>
</feature>
<evidence type="ECO:0000313" key="4">
    <source>
        <dbReference type="Proteomes" id="UP001165063"/>
    </source>
</evidence>
<name>A0A9W7DLX7_AMBMO</name>
<proteinExistence type="predicted"/>
<feature type="chain" id="PRO_5040776587" evidence="2">
    <location>
        <begin position="21"/>
        <end position="232"/>
    </location>
</feature>
<keyword evidence="2" id="KW-0732">Signal</keyword>
<accession>A0A9W7DLX7</accession>
<dbReference type="AlphaFoldDB" id="A0A9W7DLX7"/>
<evidence type="ECO:0000256" key="1">
    <source>
        <dbReference type="SAM" id="MobiDB-lite"/>
    </source>
</evidence>
<dbReference type="Proteomes" id="UP001165063">
    <property type="component" value="Unassembled WGS sequence"/>
</dbReference>
<protein>
    <submittedName>
        <fullName evidence="3">Unnamed protein product</fullName>
    </submittedName>
</protein>
<feature type="signal peptide" evidence="2">
    <location>
        <begin position="1"/>
        <end position="20"/>
    </location>
</feature>
<feature type="compositionally biased region" description="Polar residues" evidence="1">
    <location>
        <begin position="71"/>
        <end position="80"/>
    </location>
</feature>
<keyword evidence="4" id="KW-1185">Reference proteome</keyword>
<dbReference type="EMBL" id="BSXU01003489">
    <property type="protein sequence ID" value="GMG40145.1"/>
    <property type="molecule type" value="Genomic_DNA"/>
</dbReference>
<sequence length="232" mass="24798">MKPKLLTLFLVAFAAYQTSSQPIPSIGDLLPRCVEIGITDISGSYGASSNESSNQSIDSTSNRSSDSANTGSTDTAATKKSSNNMSAQSSSTSSNYGSQEFYSSNTGSTQDSDDSTTASAQDTDDSIDDSNTSNTTAVDCNKYDTIDFIFPLTPETSSTGPTGTLLPTSDQTIVPVQALHQIHHSMVLVLVLVQAQAQNRAHLPMVVVPTLTPTQTLHQMHHHPKFKCFFYC</sequence>